<protein>
    <recommendedName>
        <fullName evidence="1">vWA-MoxR associated protein N-terminal HTH domain-containing protein</fullName>
    </recommendedName>
</protein>
<dbReference type="SUPFAM" id="SSF52540">
    <property type="entry name" value="P-loop containing nucleoside triphosphate hydrolases"/>
    <property type="match status" value="1"/>
</dbReference>
<evidence type="ECO:0000313" key="4">
    <source>
        <dbReference type="Proteomes" id="UP000053372"/>
    </source>
</evidence>
<dbReference type="AlphaFoldDB" id="A0A0V7ZEV5"/>
<dbReference type="Proteomes" id="UP000053372">
    <property type="component" value="Unassembled WGS sequence"/>
</dbReference>
<accession>A0A0V7ZEV5</accession>
<evidence type="ECO:0000259" key="1">
    <source>
        <dbReference type="Pfam" id="PF26355"/>
    </source>
</evidence>
<dbReference type="Gene3D" id="3.40.50.300">
    <property type="entry name" value="P-loop containing nucleotide triphosphate hydrolases"/>
    <property type="match status" value="1"/>
</dbReference>
<feature type="domain" description="vWA-MoxR associated protein N-terminal HTH" evidence="1">
    <location>
        <begin position="6"/>
        <end position="89"/>
    </location>
</feature>
<reference evidence="3 4" key="1">
    <citation type="journal article" date="2015" name="Genome Announc.">
        <title>Draft Genome of the Euendolithic (true boring) Cyanobacterium Mastigocoleus testarum strain BC008.</title>
        <authorList>
            <person name="Guida B.S."/>
            <person name="Garcia-Pichel F."/>
        </authorList>
    </citation>
    <scope>NUCLEOTIDE SEQUENCE [LARGE SCALE GENOMIC DNA]</scope>
    <source>
        <strain evidence="3 4">BC008</strain>
    </source>
</reference>
<name>A0A0V7ZEV5_9CYAN</name>
<dbReference type="InterPro" id="IPR058651">
    <property type="entry name" value="HTH_VMAP-M9"/>
</dbReference>
<sequence length="486" mass="56590">MVSDFTLDEAIKIVNKLLYVNLQRYLTKVEIIIIEGAWNKEEYDTIAAQHQYATSYISQDVAPKLWKSLTESLDEKVKKSNFKQVLEKYWSQQSTCRETSSFIESIANKNQNHTVSQINLDLDSINSDSVKHNLGEKQLLVEKKTTNFTSKLDIYVERPPIESICYETIKQPGSLIRIKAPSFMGKTYLVTRILNQLSQENYSTVNLSLELADIRTHFTDINKFLRWFCINLGRELRLGNKLDEYWDEEGMGAKVSSTTYFEEYLLAQSENPLVLCLDNLDLLFPHPQIYEDFFGLLRSWYEKARSRKIWKKLRLIIVHSTDVYIRLNIEQSPFNVGLPIELMEFNREQVINFARQHEVLLDLDKLEKLMELVGGHPYLLELAFAHLKIYPDISLEQILTEATTEAGIYGHHLRKHWLNIQQNLDLAKALKQIVTAQNPVQLKMMLAYQLHSMGLVNISGNKVTLRCNLYREFFGASFSDSDVWKW</sequence>
<dbReference type="Pfam" id="PF26355">
    <property type="entry name" value="HTH_VMAP-M9"/>
    <property type="match status" value="1"/>
</dbReference>
<gene>
    <name evidence="2" type="ORF">BC008_11485</name>
    <name evidence="3" type="ORF">BC008_11960</name>
</gene>
<dbReference type="InterPro" id="IPR027417">
    <property type="entry name" value="P-loop_NTPase"/>
</dbReference>
<evidence type="ECO:0000313" key="2">
    <source>
        <dbReference type="EMBL" id="KST62934.1"/>
    </source>
</evidence>
<comment type="caution">
    <text evidence="3">The sequence shown here is derived from an EMBL/GenBank/DDBJ whole genome shotgun (WGS) entry which is preliminary data.</text>
</comment>
<dbReference type="EMBL" id="LMTZ01000147">
    <property type="protein sequence ID" value="KST62934.1"/>
    <property type="molecule type" value="Genomic_DNA"/>
</dbReference>
<evidence type="ECO:0000313" key="3">
    <source>
        <dbReference type="EMBL" id="KST63025.1"/>
    </source>
</evidence>
<proteinExistence type="predicted"/>
<keyword evidence="4" id="KW-1185">Reference proteome</keyword>
<dbReference type="Pfam" id="PF14516">
    <property type="entry name" value="AAA_35"/>
    <property type="match status" value="1"/>
</dbReference>
<organism evidence="3 4">
    <name type="scientific">Mastigocoleus testarum BC008</name>
    <dbReference type="NCBI Taxonomy" id="371196"/>
    <lineage>
        <taxon>Bacteria</taxon>
        <taxon>Bacillati</taxon>
        <taxon>Cyanobacteriota</taxon>
        <taxon>Cyanophyceae</taxon>
        <taxon>Nostocales</taxon>
        <taxon>Hapalosiphonaceae</taxon>
        <taxon>Mastigocoleus</taxon>
    </lineage>
</organism>
<dbReference type="EMBL" id="LMTZ01000145">
    <property type="protein sequence ID" value="KST63025.1"/>
    <property type="molecule type" value="Genomic_DNA"/>
</dbReference>